<keyword evidence="3 8" id="KW-0812">Transmembrane</keyword>
<dbReference type="GO" id="GO:0015421">
    <property type="term" value="F:ABC-type oligopeptide transporter activity"/>
    <property type="evidence" value="ECO:0007669"/>
    <property type="project" value="TreeGrafter"/>
</dbReference>
<dbReference type="InterPro" id="IPR039421">
    <property type="entry name" value="Type_1_exporter"/>
</dbReference>
<dbReference type="CDD" id="cd18550">
    <property type="entry name" value="ABC_6TM_exporter_like"/>
    <property type="match status" value="1"/>
</dbReference>
<dbReference type="FunFam" id="3.40.50.300:FF:000287">
    <property type="entry name" value="Multidrug ABC transporter ATP-binding protein"/>
    <property type="match status" value="1"/>
</dbReference>
<feature type="transmembrane region" description="Helical" evidence="8">
    <location>
        <begin position="43"/>
        <end position="63"/>
    </location>
</feature>
<dbReference type="Proteomes" id="UP000242972">
    <property type="component" value="Unassembled WGS sequence"/>
</dbReference>
<evidence type="ECO:0000256" key="8">
    <source>
        <dbReference type="SAM" id="Phobius"/>
    </source>
</evidence>
<evidence type="ECO:0000256" key="2">
    <source>
        <dbReference type="ARBA" id="ARBA00022448"/>
    </source>
</evidence>
<dbReference type="PANTHER" id="PTHR43394:SF1">
    <property type="entry name" value="ATP-BINDING CASSETTE SUB-FAMILY B MEMBER 10, MITOCHONDRIAL"/>
    <property type="match status" value="1"/>
</dbReference>
<dbReference type="EMBL" id="PXYW01000099">
    <property type="protein sequence ID" value="PSR28171.1"/>
    <property type="molecule type" value="Genomic_DNA"/>
</dbReference>
<reference evidence="11 12" key="1">
    <citation type="journal article" date="2014" name="BMC Genomics">
        <title>Comparison of environmental and isolate Sulfobacillus genomes reveals diverse carbon, sulfur, nitrogen, and hydrogen metabolisms.</title>
        <authorList>
            <person name="Justice N.B."/>
            <person name="Norman A."/>
            <person name="Brown C.T."/>
            <person name="Singh A."/>
            <person name="Thomas B.C."/>
            <person name="Banfield J.F."/>
        </authorList>
    </citation>
    <scope>NUCLEOTIDE SEQUENCE [LARGE SCALE GENOMIC DNA]</scope>
    <source>
        <strain evidence="11">AMDSBA4</strain>
    </source>
</reference>
<keyword evidence="6 8" id="KW-1133">Transmembrane helix</keyword>
<dbReference type="InterPro" id="IPR003593">
    <property type="entry name" value="AAA+_ATPase"/>
</dbReference>
<evidence type="ECO:0000259" key="10">
    <source>
        <dbReference type="PROSITE" id="PS50929"/>
    </source>
</evidence>
<dbReference type="PROSITE" id="PS50929">
    <property type="entry name" value="ABC_TM1F"/>
    <property type="match status" value="1"/>
</dbReference>
<dbReference type="Pfam" id="PF00005">
    <property type="entry name" value="ABC_tran"/>
    <property type="match status" value="1"/>
</dbReference>
<evidence type="ECO:0000256" key="5">
    <source>
        <dbReference type="ARBA" id="ARBA00022840"/>
    </source>
</evidence>
<feature type="domain" description="ABC transporter" evidence="9">
    <location>
        <begin position="370"/>
        <end position="604"/>
    </location>
</feature>
<feature type="transmembrane region" description="Helical" evidence="8">
    <location>
        <begin position="83"/>
        <end position="108"/>
    </location>
</feature>
<evidence type="ECO:0000313" key="11">
    <source>
        <dbReference type="EMBL" id="PSR28171.1"/>
    </source>
</evidence>
<gene>
    <name evidence="11" type="ORF">C7B46_19080</name>
</gene>
<evidence type="ECO:0000259" key="9">
    <source>
        <dbReference type="PROSITE" id="PS50893"/>
    </source>
</evidence>
<dbReference type="SUPFAM" id="SSF90123">
    <property type="entry name" value="ABC transporter transmembrane region"/>
    <property type="match status" value="1"/>
</dbReference>
<dbReference type="PANTHER" id="PTHR43394">
    <property type="entry name" value="ATP-DEPENDENT PERMEASE MDL1, MITOCHONDRIAL"/>
    <property type="match status" value="1"/>
</dbReference>
<dbReference type="Gene3D" id="1.20.1560.10">
    <property type="entry name" value="ABC transporter type 1, transmembrane domain"/>
    <property type="match status" value="1"/>
</dbReference>
<dbReference type="GO" id="GO:0005886">
    <property type="term" value="C:plasma membrane"/>
    <property type="evidence" value="ECO:0007669"/>
    <property type="project" value="UniProtKB-SubCell"/>
</dbReference>
<dbReference type="Gene3D" id="3.40.50.300">
    <property type="entry name" value="P-loop containing nucleotide triphosphate hydrolases"/>
    <property type="match status" value="1"/>
</dbReference>
<dbReference type="PROSITE" id="PS50893">
    <property type="entry name" value="ABC_TRANSPORTER_2"/>
    <property type="match status" value="1"/>
</dbReference>
<dbReference type="InterPro" id="IPR003439">
    <property type="entry name" value="ABC_transporter-like_ATP-bd"/>
</dbReference>
<feature type="domain" description="ABC transmembrane type-1" evidence="10">
    <location>
        <begin position="48"/>
        <end position="332"/>
    </location>
</feature>
<protein>
    <submittedName>
        <fullName evidence="11">Multidrug ABC transporter ATP-binding protein</fullName>
    </submittedName>
</protein>
<feature type="transmembrane region" description="Helical" evidence="8">
    <location>
        <begin position="294"/>
        <end position="313"/>
    </location>
</feature>
<dbReference type="InterPro" id="IPR027417">
    <property type="entry name" value="P-loop_NTPase"/>
</dbReference>
<evidence type="ECO:0000256" key="3">
    <source>
        <dbReference type="ARBA" id="ARBA00022692"/>
    </source>
</evidence>
<comment type="subcellular location">
    <subcellularLocation>
        <location evidence="1">Cell membrane</location>
        <topology evidence="1">Multi-pass membrane protein</topology>
    </subcellularLocation>
</comment>
<feature type="transmembrane region" description="Helical" evidence="8">
    <location>
        <begin position="158"/>
        <end position="181"/>
    </location>
</feature>
<dbReference type="InterPro" id="IPR017871">
    <property type="entry name" value="ABC_transporter-like_CS"/>
</dbReference>
<dbReference type="InterPro" id="IPR011527">
    <property type="entry name" value="ABC1_TM_dom"/>
</dbReference>
<keyword evidence="4" id="KW-0547">Nucleotide-binding</keyword>
<proteinExistence type="predicted"/>
<evidence type="ECO:0000256" key="1">
    <source>
        <dbReference type="ARBA" id="ARBA00004651"/>
    </source>
</evidence>
<dbReference type="SUPFAM" id="SSF52540">
    <property type="entry name" value="P-loop containing nucleoside triphosphate hydrolases"/>
    <property type="match status" value="1"/>
</dbReference>
<dbReference type="SMART" id="SM00382">
    <property type="entry name" value="AAA"/>
    <property type="match status" value="1"/>
</dbReference>
<sequence length="614" mass="67403">MGMHGGMRGIWQQQRGLAQLNNGPPVNVKQTLKRVWRTTIVNYRLPLFLGLGLVAVGVLLGLIPPLLLRTLIDRAIPQHRYRLVLLLAAGMLLFPIASSLVSIGQNYLNTVIAQKIMSDLRHRLFEHAQKLGLDFFTWSRSGEIHSRFLNDVGGLQQVLVNTLTGTLSSLLTVIFTMITMLVINWRLALVSAIALPSFAFPVLYFGRRRYDAVKKTQEALSQMTALLEETLSLSGAIVVKSFGTQPRELERFEAINASVKTAQIQQTLVGQWLSLVVNGLSAFGPALLYGYGGYLAITHKVAIGTIVAFAAYLTQLYAPASSLAGINAALLGGLALFDRVFQFLDIPINIPAPDPAVSLNLVRIEGRPIVQFDQVSFSYHSSTRVLHDINFIAEPGQLLALVGPSGAGKTTILSLLARFYDPTEGRILLFGNDLRQIADQEVRHIMSLVTQELFLFHAPVKANIIYGSPDASQQQIEAAIEAAQLQDVISNLPHGLETIVGERGYRLSGGEKQRIAIARAILRDPQLLLLDEATSSLDSHSERLIQAALDRLFAGRTVIAIAHRLSTILAADQILVVNQGKIVERGRHSELLARGGLYQRLYQEQFESIPTASL</sequence>
<accession>A0A2T2X108</accession>
<dbReference type="AlphaFoldDB" id="A0A2T2X108"/>
<keyword evidence="5 11" id="KW-0067">ATP-binding</keyword>
<organism evidence="11 12">
    <name type="scientific">Sulfobacillus benefaciens</name>
    <dbReference type="NCBI Taxonomy" id="453960"/>
    <lineage>
        <taxon>Bacteria</taxon>
        <taxon>Bacillati</taxon>
        <taxon>Bacillota</taxon>
        <taxon>Clostridia</taxon>
        <taxon>Eubacteriales</taxon>
        <taxon>Clostridiales Family XVII. Incertae Sedis</taxon>
        <taxon>Sulfobacillus</taxon>
    </lineage>
</organism>
<feature type="transmembrane region" description="Helical" evidence="8">
    <location>
        <begin position="320"/>
        <end position="337"/>
    </location>
</feature>
<feature type="transmembrane region" description="Helical" evidence="8">
    <location>
        <begin position="187"/>
        <end position="206"/>
    </location>
</feature>
<dbReference type="GO" id="GO:0016887">
    <property type="term" value="F:ATP hydrolysis activity"/>
    <property type="evidence" value="ECO:0007669"/>
    <property type="project" value="InterPro"/>
</dbReference>
<name>A0A2T2X108_9FIRM</name>
<evidence type="ECO:0000256" key="7">
    <source>
        <dbReference type="ARBA" id="ARBA00023136"/>
    </source>
</evidence>
<keyword evidence="7 8" id="KW-0472">Membrane</keyword>
<evidence type="ECO:0000256" key="6">
    <source>
        <dbReference type="ARBA" id="ARBA00022989"/>
    </source>
</evidence>
<evidence type="ECO:0000256" key="4">
    <source>
        <dbReference type="ARBA" id="ARBA00022741"/>
    </source>
</evidence>
<dbReference type="GO" id="GO:0005524">
    <property type="term" value="F:ATP binding"/>
    <property type="evidence" value="ECO:0007669"/>
    <property type="project" value="UniProtKB-KW"/>
</dbReference>
<dbReference type="Pfam" id="PF00664">
    <property type="entry name" value="ABC_membrane"/>
    <property type="match status" value="1"/>
</dbReference>
<dbReference type="PROSITE" id="PS00211">
    <property type="entry name" value="ABC_TRANSPORTER_1"/>
    <property type="match status" value="1"/>
</dbReference>
<feature type="transmembrane region" description="Helical" evidence="8">
    <location>
        <begin position="268"/>
        <end position="288"/>
    </location>
</feature>
<evidence type="ECO:0000313" key="12">
    <source>
        <dbReference type="Proteomes" id="UP000242972"/>
    </source>
</evidence>
<keyword evidence="2" id="KW-0813">Transport</keyword>
<comment type="caution">
    <text evidence="11">The sequence shown here is derived from an EMBL/GenBank/DDBJ whole genome shotgun (WGS) entry which is preliminary data.</text>
</comment>
<dbReference type="InterPro" id="IPR036640">
    <property type="entry name" value="ABC1_TM_sf"/>
</dbReference>